<dbReference type="EMBL" id="MU864448">
    <property type="protein sequence ID" value="KAK4185473.1"/>
    <property type="molecule type" value="Genomic_DNA"/>
</dbReference>
<proteinExistence type="inferred from homology"/>
<dbReference type="PANTHER" id="PTHR31896:SF69">
    <property type="entry name" value="FAMILY REGULATORY PROTEIN, PUTATIVE (AFU_ORTHOLOGUE AFUA_3G14730)-RELATED"/>
    <property type="match status" value="1"/>
</dbReference>
<comment type="caution">
    <text evidence="5">The sequence shown here is derived from an EMBL/GenBank/DDBJ whole genome shotgun (WGS) entry which is preliminary data.</text>
</comment>
<dbReference type="InterPro" id="IPR051283">
    <property type="entry name" value="Sec_Metabolite_Acyltrans"/>
</dbReference>
<evidence type="ECO:0000256" key="3">
    <source>
        <dbReference type="ARBA" id="ARBA00022679"/>
    </source>
</evidence>
<dbReference type="Proteomes" id="UP001302126">
    <property type="component" value="Unassembled WGS sequence"/>
</dbReference>
<dbReference type="GO" id="GO:0016746">
    <property type="term" value="F:acyltransferase activity"/>
    <property type="evidence" value="ECO:0007669"/>
    <property type="project" value="UniProtKB-KW"/>
</dbReference>
<keyword evidence="3" id="KW-0808">Transferase</keyword>
<keyword evidence="4" id="KW-0012">Acyltransferase</keyword>
<sequence length="499" mass="55415">MGGVLSTTSKPQAPATVPTDTIVPLNSMDDTDINRSLALAWGLRFDDVLDPEMLRSSLEKLFARKDWGRLGARMRLNAQGKLEYHIPAEYTPERPAFAFSHVNHDMSISEHPLASKIPRPTPTKGVVIDGMVFGELLRRPDGPRYLEDWIYRDEPQISVHVVSFTDATLVSLNWLHTFWDAMGRREFLTAWSLVLNGRESEVKPFRGIEAGALDRYGKNPTEKFVAADKVLKGWGLAGFAVRYIFDQWWYPEVEHRTVCLPAEFIKKLKTEVNEELAAQEKGRFASEGDIVSAYAARLYTRQIVGGDVNSNRIVAVGNAYGLRELLAGDIFEKGESYVGNCVSAVMAHVPAKDMLQKPLSHTAYAVRRSIAEQGTREQQEAFRATSDELKGPVVLGTPDMLMIIVSNWSKAKFFETDFSAAVVKTGLSGGDLKKVGRPSGLVVQGYVRKGAMFSMRNAVAVSGRDLDGNVWIGGELRKGFWGRIEEELKRDFVTAGAAL</sequence>
<evidence type="ECO:0000256" key="4">
    <source>
        <dbReference type="ARBA" id="ARBA00023315"/>
    </source>
</evidence>
<dbReference type="Pfam" id="PF02458">
    <property type="entry name" value="Transferase"/>
    <property type="match status" value="1"/>
</dbReference>
<organism evidence="5 6">
    <name type="scientific">Podospora australis</name>
    <dbReference type="NCBI Taxonomy" id="1536484"/>
    <lineage>
        <taxon>Eukaryota</taxon>
        <taxon>Fungi</taxon>
        <taxon>Dikarya</taxon>
        <taxon>Ascomycota</taxon>
        <taxon>Pezizomycotina</taxon>
        <taxon>Sordariomycetes</taxon>
        <taxon>Sordariomycetidae</taxon>
        <taxon>Sordariales</taxon>
        <taxon>Podosporaceae</taxon>
        <taxon>Podospora</taxon>
    </lineage>
</organism>
<evidence type="ECO:0000256" key="2">
    <source>
        <dbReference type="ARBA" id="ARBA00009861"/>
    </source>
</evidence>
<comment type="similarity">
    <text evidence="2">Belongs to the plant acyltransferase family.</text>
</comment>
<comment type="pathway">
    <text evidence="1">Secondary metabolite biosynthesis.</text>
</comment>
<gene>
    <name evidence="5" type="ORF">QBC35DRAFT_503525</name>
</gene>
<evidence type="ECO:0000313" key="6">
    <source>
        <dbReference type="Proteomes" id="UP001302126"/>
    </source>
</evidence>
<accession>A0AAN6WPS1</accession>
<name>A0AAN6WPS1_9PEZI</name>
<evidence type="ECO:0000256" key="1">
    <source>
        <dbReference type="ARBA" id="ARBA00005179"/>
    </source>
</evidence>
<dbReference type="AlphaFoldDB" id="A0AAN6WPS1"/>
<reference evidence="5" key="2">
    <citation type="submission" date="2023-05" db="EMBL/GenBank/DDBJ databases">
        <authorList>
            <consortium name="Lawrence Berkeley National Laboratory"/>
            <person name="Steindorff A."/>
            <person name="Hensen N."/>
            <person name="Bonometti L."/>
            <person name="Westerberg I."/>
            <person name="Brannstrom I.O."/>
            <person name="Guillou S."/>
            <person name="Cros-Aarteil S."/>
            <person name="Calhoun S."/>
            <person name="Haridas S."/>
            <person name="Kuo A."/>
            <person name="Mondo S."/>
            <person name="Pangilinan J."/>
            <person name="Riley R."/>
            <person name="Labutti K."/>
            <person name="Andreopoulos B."/>
            <person name="Lipzen A."/>
            <person name="Chen C."/>
            <person name="Yanf M."/>
            <person name="Daum C."/>
            <person name="Ng V."/>
            <person name="Clum A."/>
            <person name="Ohm R."/>
            <person name="Martin F."/>
            <person name="Silar P."/>
            <person name="Natvig D."/>
            <person name="Lalanne C."/>
            <person name="Gautier V."/>
            <person name="Ament-Velasquez S.L."/>
            <person name="Kruys A."/>
            <person name="Hutchinson M.I."/>
            <person name="Powell A.J."/>
            <person name="Barry K."/>
            <person name="Miller A.N."/>
            <person name="Grigoriev I.V."/>
            <person name="Debuchy R."/>
            <person name="Gladieux P."/>
            <person name="Thoren M.H."/>
            <person name="Johannesson H."/>
        </authorList>
    </citation>
    <scope>NUCLEOTIDE SEQUENCE</scope>
    <source>
        <strain evidence="5">PSN309</strain>
    </source>
</reference>
<dbReference type="InterPro" id="IPR023213">
    <property type="entry name" value="CAT-like_dom_sf"/>
</dbReference>
<dbReference type="PANTHER" id="PTHR31896">
    <property type="entry name" value="FAMILY REGULATORY PROTEIN, PUTATIVE (AFU_ORTHOLOGUE AFUA_3G14730)-RELATED"/>
    <property type="match status" value="1"/>
</dbReference>
<keyword evidence="6" id="KW-1185">Reference proteome</keyword>
<protein>
    <submittedName>
        <fullName evidence="5">Transcriptional regulator sdnM</fullName>
    </submittedName>
</protein>
<dbReference type="Gene3D" id="3.30.559.10">
    <property type="entry name" value="Chloramphenicol acetyltransferase-like domain"/>
    <property type="match status" value="2"/>
</dbReference>
<reference evidence="5" key="1">
    <citation type="journal article" date="2023" name="Mol. Phylogenet. Evol.">
        <title>Genome-scale phylogeny and comparative genomics of the fungal order Sordariales.</title>
        <authorList>
            <person name="Hensen N."/>
            <person name="Bonometti L."/>
            <person name="Westerberg I."/>
            <person name="Brannstrom I.O."/>
            <person name="Guillou S."/>
            <person name="Cros-Aarteil S."/>
            <person name="Calhoun S."/>
            <person name="Haridas S."/>
            <person name="Kuo A."/>
            <person name="Mondo S."/>
            <person name="Pangilinan J."/>
            <person name="Riley R."/>
            <person name="LaButti K."/>
            <person name="Andreopoulos B."/>
            <person name="Lipzen A."/>
            <person name="Chen C."/>
            <person name="Yan M."/>
            <person name="Daum C."/>
            <person name="Ng V."/>
            <person name="Clum A."/>
            <person name="Steindorff A."/>
            <person name="Ohm R.A."/>
            <person name="Martin F."/>
            <person name="Silar P."/>
            <person name="Natvig D.O."/>
            <person name="Lalanne C."/>
            <person name="Gautier V."/>
            <person name="Ament-Velasquez S.L."/>
            <person name="Kruys A."/>
            <person name="Hutchinson M.I."/>
            <person name="Powell A.J."/>
            <person name="Barry K."/>
            <person name="Miller A.N."/>
            <person name="Grigoriev I.V."/>
            <person name="Debuchy R."/>
            <person name="Gladieux P."/>
            <person name="Hiltunen Thoren M."/>
            <person name="Johannesson H."/>
        </authorList>
    </citation>
    <scope>NUCLEOTIDE SEQUENCE</scope>
    <source>
        <strain evidence="5">PSN309</strain>
    </source>
</reference>
<evidence type="ECO:0000313" key="5">
    <source>
        <dbReference type="EMBL" id="KAK4185473.1"/>
    </source>
</evidence>